<dbReference type="SUPFAM" id="SSF102588">
    <property type="entry name" value="LmbE-like"/>
    <property type="match status" value="1"/>
</dbReference>
<gene>
    <name evidence="1" type="ORF">DLP05_099</name>
</gene>
<dbReference type="Proteomes" id="UP000241675">
    <property type="component" value="Segment"/>
</dbReference>
<name>A0A2D2W2P2_9CAUD</name>
<keyword evidence="2" id="KW-1185">Reference proteome</keyword>
<organism evidence="1 2">
    <name type="scientific">Stenotrophomonas phage vB_SmaS_DLP_5</name>
    <dbReference type="NCBI Taxonomy" id="2044561"/>
    <lineage>
        <taxon>Viruses</taxon>
        <taxon>Duplodnaviria</taxon>
        <taxon>Heunggongvirae</taxon>
        <taxon>Uroviricota</taxon>
        <taxon>Caudoviricetes</taxon>
        <taxon>Delepquintavirus</taxon>
        <taxon>Delepquintavirus DLP5</taxon>
    </lineage>
</organism>
<sequence>MKSLVIVPHMDDEVLSCGGLIQNRTEVRVLVVYGRHYPELSGQELWDKQAEQIQHFNAACGMLKVESVVFLNMPEGEPHQVGYYRVLEQLESRLKSFQPEEVVFPGEFDQNQDHVMLNHVGRILMRPGNLGNVKRVLKSIAHDSILTQPTYFVPMNSNQMKNKLNAMRCYEDEVRENPHPRSLDNIEALARVHGSKCGHEFAEGYITHMIKE</sequence>
<dbReference type="Gene3D" id="3.40.50.10320">
    <property type="entry name" value="LmbE-like"/>
    <property type="match status" value="1"/>
</dbReference>
<protein>
    <submittedName>
        <fullName evidence="1">PIG-L family deacetylase</fullName>
    </submittedName>
</protein>
<accession>A0A2D2W2P2</accession>
<evidence type="ECO:0000313" key="1">
    <source>
        <dbReference type="EMBL" id="ATS92320.1"/>
    </source>
</evidence>
<dbReference type="OrthoDB" id="29374at10239"/>
<dbReference type="EMBL" id="MG189906">
    <property type="protein sequence ID" value="ATS92320.1"/>
    <property type="molecule type" value="Genomic_DNA"/>
</dbReference>
<dbReference type="Pfam" id="PF02585">
    <property type="entry name" value="PIG-L"/>
    <property type="match status" value="1"/>
</dbReference>
<reference evidence="2" key="1">
    <citation type="submission" date="2017-10" db="EMBL/GenBank/DDBJ databases">
        <authorList>
            <person name="Peters D.L."/>
        </authorList>
    </citation>
    <scope>NUCLEOTIDE SEQUENCE [LARGE SCALE GENOMIC DNA]</scope>
</reference>
<evidence type="ECO:0000313" key="2">
    <source>
        <dbReference type="Proteomes" id="UP000241675"/>
    </source>
</evidence>
<dbReference type="InterPro" id="IPR003737">
    <property type="entry name" value="GlcNAc_PI_deacetylase-related"/>
</dbReference>
<dbReference type="InterPro" id="IPR024078">
    <property type="entry name" value="LmbE-like_dom_sf"/>
</dbReference>
<reference evidence="1 2" key="2">
    <citation type="submission" date="2017-11" db="EMBL/GenBank/DDBJ databases">
        <title>Lysogenic conversion of Stenotrophomonas maltophilia by temperate phage DLP4.</title>
        <authorList>
            <person name="Dennis J."/>
            <person name="Stothard P."/>
        </authorList>
    </citation>
    <scope>NUCLEOTIDE SEQUENCE [LARGE SCALE GENOMIC DNA]</scope>
</reference>
<proteinExistence type="predicted"/>